<evidence type="ECO:0000256" key="6">
    <source>
        <dbReference type="ARBA" id="ARBA00022630"/>
    </source>
</evidence>
<evidence type="ECO:0000256" key="8">
    <source>
        <dbReference type="ARBA" id="ARBA00022857"/>
    </source>
</evidence>
<keyword evidence="8" id="KW-0521">NADP</keyword>
<evidence type="ECO:0000256" key="11">
    <source>
        <dbReference type="ARBA" id="ARBA00029939"/>
    </source>
</evidence>
<evidence type="ECO:0000256" key="9">
    <source>
        <dbReference type="ARBA" id="ARBA00023002"/>
    </source>
</evidence>
<evidence type="ECO:0000256" key="4">
    <source>
        <dbReference type="ARBA" id="ARBA00013076"/>
    </source>
</evidence>
<comment type="pathway">
    <text evidence="2">Siderophore biosynthesis.</text>
</comment>
<evidence type="ECO:0000313" key="17">
    <source>
        <dbReference type="Proteomes" id="UP000587527"/>
    </source>
</evidence>
<dbReference type="PANTHER" id="PTHR42802">
    <property type="entry name" value="MONOOXYGENASE"/>
    <property type="match status" value="1"/>
</dbReference>
<evidence type="ECO:0000256" key="13">
    <source>
        <dbReference type="ARBA" id="ARBA00032493"/>
    </source>
</evidence>
<dbReference type="AlphaFoldDB" id="A0A841BQ22"/>
<dbReference type="Gene3D" id="3.50.50.60">
    <property type="entry name" value="FAD/NAD(P)-binding domain"/>
    <property type="match status" value="1"/>
</dbReference>
<proteinExistence type="inferred from homology"/>
<reference evidence="16 17" key="1">
    <citation type="submission" date="2020-08" db="EMBL/GenBank/DDBJ databases">
        <title>Sequencing the genomes of 1000 actinobacteria strains.</title>
        <authorList>
            <person name="Klenk H.-P."/>
        </authorList>
    </citation>
    <scope>NUCLEOTIDE SEQUENCE [LARGE SCALE GENOMIC DNA]</scope>
    <source>
        <strain evidence="16 17">DSM 45362</strain>
    </source>
</reference>
<evidence type="ECO:0000256" key="15">
    <source>
        <dbReference type="ARBA" id="ARBA00048407"/>
    </source>
</evidence>
<keyword evidence="6" id="KW-0285">Flavoprotein</keyword>
<name>A0A841BQ22_9ACTN</name>
<dbReference type="InterPro" id="IPR025700">
    <property type="entry name" value="Lys/Orn_oxygenase"/>
</dbReference>
<keyword evidence="10 16" id="KW-0503">Monooxygenase</keyword>
<dbReference type="InterPro" id="IPR036188">
    <property type="entry name" value="FAD/NAD-bd_sf"/>
</dbReference>
<dbReference type="EC" id="1.14.13.59" evidence="4"/>
<evidence type="ECO:0000256" key="10">
    <source>
        <dbReference type="ARBA" id="ARBA00023033"/>
    </source>
</evidence>
<evidence type="ECO:0000256" key="3">
    <source>
        <dbReference type="ARBA" id="ARBA00007588"/>
    </source>
</evidence>
<dbReference type="RefSeq" id="WP_184835414.1">
    <property type="nucleotide sequence ID" value="NZ_JACHMN010000002.1"/>
</dbReference>
<evidence type="ECO:0000313" key="16">
    <source>
        <dbReference type="EMBL" id="MBB5869043.1"/>
    </source>
</evidence>
<dbReference type="PRINTS" id="PR00368">
    <property type="entry name" value="FADPNR"/>
</dbReference>
<keyword evidence="17" id="KW-1185">Reference proteome</keyword>
<dbReference type="Proteomes" id="UP000587527">
    <property type="component" value="Unassembled WGS sequence"/>
</dbReference>
<protein>
    <recommendedName>
        <fullName evidence="5">L-lysine N6-monooxygenase MbtG</fullName>
        <ecNumber evidence="4">1.14.13.59</ecNumber>
    </recommendedName>
    <alternativeName>
        <fullName evidence="14">Lysine 6-N-hydroxylase</fullName>
    </alternativeName>
    <alternativeName>
        <fullName evidence="13">Lysine N6-hydroxylase</fullName>
    </alternativeName>
    <alternativeName>
        <fullName evidence="11">Lysine-N-oxygenase</fullName>
    </alternativeName>
    <alternativeName>
        <fullName evidence="12">Mycobactin synthase protein G</fullName>
    </alternativeName>
</protein>
<dbReference type="SUPFAM" id="SSF51905">
    <property type="entry name" value="FAD/NAD(P)-binding domain"/>
    <property type="match status" value="2"/>
</dbReference>
<keyword evidence="7" id="KW-0274">FAD</keyword>
<dbReference type="Pfam" id="PF13434">
    <property type="entry name" value="Lys_Orn_oxgnase"/>
    <property type="match status" value="1"/>
</dbReference>
<organism evidence="16 17">
    <name type="scientific">Allocatelliglobosispora scoriae</name>
    <dbReference type="NCBI Taxonomy" id="643052"/>
    <lineage>
        <taxon>Bacteria</taxon>
        <taxon>Bacillati</taxon>
        <taxon>Actinomycetota</taxon>
        <taxon>Actinomycetes</taxon>
        <taxon>Micromonosporales</taxon>
        <taxon>Micromonosporaceae</taxon>
        <taxon>Allocatelliglobosispora</taxon>
    </lineage>
</organism>
<evidence type="ECO:0000256" key="5">
    <source>
        <dbReference type="ARBA" id="ARBA00016406"/>
    </source>
</evidence>
<comment type="cofactor">
    <cofactor evidence="1">
        <name>FAD</name>
        <dbReference type="ChEBI" id="CHEBI:57692"/>
    </cofactor>
</comment>
<gene>
    <name evidence="16" type="ORF">F4553_002422</name>
</gene>
<evidence type="ECO:0000256" key="12">
    <source>
        <dbReference type="ARBA" id="ARBA00031158"/>
    </source>
</evidence>
<evidence type="ECO:0000256" key="2">
    <source>
        <dbReference type="ARBA" id="ARBA00004924"/>
    </source>
</evidence>
<evidence type="ECO:0000256" key="7">
    <source>
        <dbReference type="ARBA" id="ARBA00022827"/>
    </source>
</evidence>
<dbReference type="EMBL" id="JACHMN010000002">
    <property type="protein sequence ID" value="MBB5869043.1"/>
    <property type="molecule type" value="Genomic_DNA"/>
</dbReference>
<sequence>MSDRTVNDLGCVPAELPYFHTVGIGAGPANLSLAALFESATTERIALFDAAPGPSWHADLLYSGVRMQTGWLKDLVSLVDPRHKLTFHNYLVTTGRLYALLNAQFDAIPRIEYQRYLAWAAEQIGNISYSSRIDRVSFGEGGFTVHSDGKPLARSEHLVLGVGTRPMLPAYLGGLPADQVFIADGLAARLDAMRADTEAPVAVIGAGQTGIECVFRLLGAGFTDISWFGRHQWFQSIDDSPIANDIYRPQHVDYMQELTRTTRRQLIADHKLTGDALTPGALRALYQANYDGMLELGRYPVTLLPHRDVTSGERDGNDIVLRCTSPERREEYRFRHVVVAAGREATPLPLDDELRERIDLDDENEMIVESDFSVRWKGMNGHKIYALGASRYSHGLTNAGLTLLPVRAARVVNSMFGTHIYQVRDELSPVRW</sequence>
<comment type="similarity">
    <text evidence="3">Belongs to the lysine N(6)-hydroxylase/L-ornithine N(5)-oxygenase family.</text>
</comment>
<evidence type="ECO:0000256" key="1">
    <source>
        <dbReference type="ARBA" id="ARBA00001974"/>
    </source>
</evidence>
<comment type="caution">
    <text evidence="16">The sequence shown here is derived from an EMBL/GenBank/DDBJ whole genome shotgun (WGS) entry which is preliminary data.</text>
</comment>
<accession>A0A841BQ22</accession>
<evidence type="ECO:0000256" key="14">
    <source>
        <dbReference type="ARBA" id="ARBA00032738"/>
    </source>
</evidence>
<keyword evidence="9" id="KW-0560">Oxidoreductase</keyword>
<dbReference type="PANTHER" id="PTHR42802:SF1">
    <property type="entry name" value="L-ORNITHINE N(5)-MONOOXYGENASE"/>
    <property type="match status" value="1"/>
</dbReference>
<comment type="catalytic activity">
    <reaction evidence="15">
        <text>L-lysine + NADPH + O2 = N(6)-hydroxy-L-lysine + NADP(+) + H2O</text>
        <dbReference type="Rhea" id="RHEA:23228"/>
        <dbReference type="ChEBI" id="CHEBI:15377"/>
        <dbReference type="ChEBI" id="CHEBI:15379"/>
        <dbReference type="ChEBI" id="CHEBI:32551"/>
        <dbReference type="ChEBI" id="CHEBI:57783"/>
        <dbReference type="ChEBI" id="CHEBI:57820"/>
        <dbReference type="ChEBI" id="CHEBI:58349"/>
        <dbReference type="EC" id="1.14.13.59"/>
    </reaction>
</comment>
<dbReference type="GO" id="GO:0047091">
    <property type="term" value="F:L-lysine 6-monooxygenase (NADPH) activity"/>
    <property type="evidence" value="ECO:0007669"/>
    <property type="project" value="UniProtKB-EC"/>
</dbReference>